<feature type="domain" description="C2H2-type" evidence="3">
    <location>
        <begin position="373"/>
        <end position="401"/>
    </location>
</feature>
<evidence type="ECO:0000256" key="2">
    <source>
        <dbReference type="SAM" id="MobiDB-lite"/>
    </source>
</evidence>
<gene>
    <name evidence="4" type="ORF">FOTG_17426</name>
</gene>
<sequence>MELKDEKSFKRRRINDTYVSGEKFETHAELIAREAVLLLESKVDDRDYSKRNYGAHFPSTQQVFLEQTPPGLPERRVEENEKALTRASPNVEGNSKFNKQPKPQTRPPDSERRTRSFTRSSDAAGGTGSISPRKDESAQSQSRESVTPDDFQNVDKICPFLLYKPNLILPGWKACLGLKKEISHIVAHVANNHGLIRGIHPNYGPRSWGYLASCHSYDNFSNKGGNCSKCCSLLTWGDDDFVDQSHHGVVICLRCYAKFGKKDMKNHMTGLPCRGNMDIPKKEKLHILYTTFCSDTKKPSTIFTNPSPRTSTSDLGSICSRDILSASTFKITEVQEPGETKVQDSFVCECCPKKPERFETLEELNAHGAKKPHQCPSCGNRFKNQNEAERHQKSLHKRHHSWSCSTLSGYDRAFHDSANRPGEADICGYCGGEFPRSGRVPNTGVATGGDAPRHATDQDWQERIKHLQEVHKFRKCRSSSKFFRADHFRRHIKHSHAGTSGKWTNMLENAWVQVRVDHSYEIGSYQAPAYVSSDPGLVTFQQSLGTNGLRVSKNWRYEDPSRSAEDDASTLHILLAFTSELRRRGSNGSLGEGTTEEAAGGWSPRDFCRSPYENFHPSIALDGPARDYRGSDSAHTLREPEQIHPPQEYRIAAGFTPANVRSRPPSSERGRPTPPSLSLDPSSQPPQSPPAQPLEEITGDNMVLKNDGNVYTYLECVAGVPLAKINEEHPYWEANWPNVKTLIEPQLARWREKHQAAIEAGPKQDKGGSSKYQIGRQVNRGIKILEFHEKGPISPYKLLGKRYIQAVKGGITSYDTLFRLSETISELEKFNLDISPVDWMRQRLHELIQTQGHNFNLPRTLHEFYHDSKLTSLRYKHGFKNIGRPSGAMKARLSHGSPSNTPKPLQKRKSMHSVPTTPWEVSFINHSPIPSQVPPSYPVPAPAPAPVSAPAPQPAFSTHLNKNLKYMPPTHGSPVHDEFHFEGWSDTDSCSGGSITHHINVTQYWTWVGQIQCFQHQVLKDVKPAKWGLCRNEIDFHVNLAEIEEMEWSIEALRVHIIMKKDAGELAADGKPRGDVMASFPRARTMRRFLFFCRERGTKMAKRTLEQLNNMWDSMVSEQLPVRGDSNQQLVE</sequence>
<name>X0KZC4_FUSOX</name>
<dbReference type="HOGENOM" id="CLU_278863_0_0_1"/>
<feature type="compositionally biased region" description="Basic and acidic residues" evidence="2">
    <location>
        <begin position="624"/>
        <end position="642"/>
    </location>
</feature>
<reference evidence="4" key="1">
    <citation type="submission" date="2011-11" db="EMBL/GenBank/DDBJ databases">
        <title>The Genome Sequence of Fusarium oxysporum Cotton.</title>
        <authorList>
            <consortium name="The Broad Institute Genome Sequencing Platform"/>
            <person name="Ma L.-J."/>
            <person name="Gale L.R."/>
            <person name="Schwartz D.C."/>
            <person name="Zhou S."/>
            <person name="Corby-Kistler H."/>
            <person name="Young S.K."/>
            <person name="Zeng Q."/>
            <person name="Gargeya S."/>
            <person name="Fitzgerald M."/>
            <person name="Haas B."/>
            <person name="Abouelleil A."/>
            <person name="Alvarado L."/>
            <person name="Arachchi H.M."/>
            <person name="Berlin A."/>
            <person name="Brown A."/>
            <person name="Chapman S.B."/>
            <person name="Chen Z."/>
            <person name="Dunbar C."/>
            <person name="Freedman E."/>
            <person name="Gearin G."/>
            <person name="Goldberg J."/>
            <person name="Griggs A."/>
            <person name="Gujja S."/>
            <person name="Heiman D."/>
            <person name="Howarth C."/>
            <person name="Larson L."/>
            <person name="Lui A."/>
            <person name="MacDonald P.J.P."/>
            <person name="Montmayeur A."/>
            <person name="Murphy C."/>
            <person name="Neiman D."/>
            <person name="Pearson M."/>
            <person name="Priest M."/>
            <person name="Roberts A."/>
            <person name="Saif S."/>
            <person name="Shea T."/>
            <person name="Shenoy N."/>
            <person name="Sisk P."/>
            <person name="Stolte C."/>
            <person name="Sykes S."/>
            <person name="Wortman J."/>
            <person name="Nusbaum C."/>
            <person name="Birren B."/>
        </authorList>
    </citation>
    <scope>NUCLEOTIDE SEQUENCE [LARGE SCALE GENOMIC DNA]</scope>
    <source>
        <strain evidence="4">25433</strain>
    </source>
</reference>
<proteinExistence type="predicted"/>
<evidence type="ECO:0000256" key="1">
    <source>
        <dbReference type="PROSITE-ProRule" id="PRU00042"/>
    </source>
</evidence>
<feature type="compositionally biased region" description="Basic and acidic residues" evidence="2">
    <location>
        <begin position="73"/>
        <end position="84"/>
    </location>
</feature>
<accession>X0KZC4</accession>
<keyword evidence="1" id="KW-0479">Metal-binding</keyword>
<dbReference type="InterPro" id="IPR013087">
    <property type="entry name" value="Znf_C2H2_type"/>
</dbReference>
<dbReference type="InterPro" id="IPR057026">
    <property type="entry name" value="Znf-C2H2_ascomycetes"/>
</dbReference>
<feature type="region of interest" description="Disordered" evidence="2">
    <location>
        <begin position="49"/>
        <end position="148"/>
    </location>
</feature>
<dbReference type="OrthoDB" id="3524154at2759"/>
<evidence type="ECO:0000259" key="3">
    <source>
        <dbReference type="PROSITE" id="PS50157"/>
    </source>
</evidence>
<protein>
    <recommendedName>
        <fullName evidence="3">C2H2-type domain-containing protein</fullName>
    </recommendedName>
</protein>
<feature type="compositionally biased region" description="Low complexity" evidence="2">
    <location>
        <begin position="592"/>
        <end position="601"/>
    </location>
</feature>
<feature type="compositionally biased region" description="Polar residues" evidence="2">
    <location>
        <begin position="87"/>
        <end position="103"/>
    </location>
</feature>
<reference evidence="4" key="2">
    <citation type="submission" date="2014-03" db="EMBL/GenBank/DDBJ databases">
        <title>The Genome Annotation of Fusarium oxysporum Cotton.</title>
        <authorList>
            <consortium name="The Broad Institute Genomics Platform"/>
            <person name="Ma L.-J."/>
            <person name="Corby-Kistler H."/>
            <person name="Broz K."/>
            <person name="Gale L.R."/>
            <person name="Jonkers W."/>
            <person name="O'Donnell K."/>
            <person name="Ploetz R."/>
            <person name="Steinberg C."/>
            <person name="Schwartz D.C."/>
            <person name="VanEtten H."/>
            <person name="Zhou S."/>
            <person name="Young S.K."/>
            <person name="Zeng Q."/>
            <person name="Gargeya S."/>
            <person name="Fitzgerald M."/>
            <person name="Abouelleil A."/>
            <person name="Alvarado L."/>
            <person name="Chapman S.B."/>
            <person name="Gainer-Dewar J."/>
            <person name="Goldberg J."/>
            <person name="Griggs A."/>
            <person name="Gujja S."/>
            <person name="Hansen M."/>
            <person name="Howarth C."/>
            <person name="Imamovic A."/>
            <person name="Ireland A."/>
            <person name="Larimer J."/>
            <person name="McCowan C."/>
            <person name="Murphy C."/>
            <person name="Pearson M."/>
            <person name="Poon T.W."/>
            <person name="Priest M."/>
            <person name="Roberts A."/>
            <person name="Saif S."/>
            <person name="Shea T."/>
            <person name="Sykes S."/>
            <person name="Wortman J."/>
            <person name="Nusbaum C."/>
            <person name="Birren B."/>
        </authorList>
    </citation>
    <scope>NUCLEOTIDE SEQUENCE</scope>
    <source>
        <strain evidence="4">25433</strain>
    </source>
</reference>
<feature type="region of interest" description="Disordered" evidence="2">
    <location>
        <begin position="886"/>
        <end position="910"/>
    </location>
</feature>
<dbReference type="PROSITE" id="PS50157">
    <property type="entry name" value="ZINC_FINGER_C2H2_2"/>
    <property type="match status" value="1"/>
</dbReference>
<feature type="region of interest" description="Disordered" evidence="2">
    <location>
        <begin position="618"/>
        <end position="695"/>
    </location>
</feature>
<organism evidence="4">
    <name type="scientific">Fusarium oxysporum f. sp. vasinfectum 25433</name>
    <dbReference type="NCBI Taxonomy" id="1089449"/>
    <lineage>
        <taxon>Eukaryota</taxon>
        <taxon>Fungi</taxon>
        <taxon>Dikarya</taxon>
        <taxon>Ascomycota</taxon>
        <taxon>Pezizomycotina</taxon>
        <taxon>Sordariomycetes</taxon>
        <taxon>Hypocreomycetidae</taxon>
        <taxon>Hypocreales</taxon>
        <taxon>Nectriaceae</taxon>
        <taxon>Fusarium</taxon>
        <taxon>Fusarium oxysporum species complex</taxon>
    </lineage>
</organism>
<dbReference type="Gene3D" id="3.30.160.60">
    <property type="entry name" value="Classic Zinc Finger"/>
    <property type="match status" value="1"/>
</dbReference>
<keyword evidence="1" id="KW-0862">Zinc</keyword>
<feature type="compositionally biased region" description="Pro residues" evidence="2">
    <location>
        <begin position="683"/>
        <end position="692"/>
    </location>
</feature>
<dbReference type="GO" id="GO:0008270">
    <property type="term" value="F:zinc ion binding"/>
    <property type="evidence" value="ECO:0007669"/>
    <property type="project" value="UniProtKB-KW"/>
</dbReference>
<dbReference type="Pfam" id="PF24537">
    <property type="entry name" value="zf-C2H2_fungi"/>
    <property type="match status" value="1"/>
</dbReference>
<dbReference type="EMBL" id="KK035251">
    <property type="protein sequence ID" value="EXM14152.1"/>
    <property type="molecule type" value="Genomic_DNA"/>
</dbReference>
<dbReference type="Proteomes" id="UP000030701">
    <property type="component" value="Unassembled WGS sequence"/>
</dbReference>
<dbReference type="PROSITE" id="PS00028">
    <property type="entry name" value="ZINC_FINGER_C2H2_1"/>
    <property type="match status" value="1"/>
</dbReference>
<evidence type="ECO:0000313" key="4">
    <source>
        <dbReference type="EMBL" id="EXM14152.1"/>
    </source>
</evidence>
<feature type="region of interest" description="Disordered" evidence="2">
    <location>
        <begin position="584"/>
        <end position="605"/>
    </location>
</feature>
<dbReference type="AlphaFoldDB" id="X0KZC4"/>
<keyword evidence="1" id="KW-0863">Zinc-finger</keyword>